<evidence type="ECO:0000313" key="2">
    <source>
        <dbReference type="Proteomes" id="UP000095439"/>
    </source>
</evidence>
<dbReference type="Proteomes" id="UP000095439">
    <property type="component" value="Unassembled WGS sequence"/>
</dbReference>
<dbReference type="AlphaFoldDB" id="A0A174CYB9"/>
<proteinExistence type="predicted"/>
<gene>
    <name evidence="1" type="ORF">ERS852423_02515</name>
</gene>
<dbReference type="EMBL" id="CYYY01000014">
    <property type="protein sequence ID" value="CUO18501.1"/>
    <property type="molecule type" value="Genomic_DNA"/>
</dbReference>
<reference evidence="1 2" key="1">
    <citation type="submission" date="2015-09" db="EMBL/GenBank/DDBJ databases">
        <authorList>
            <consortium name="Pathogen Informatics"/>
        </authorList>
    </citation>
    <scope>NUCLEOTIDE SEQUENCE [LARGE SCALE GENOMIC DNA]</scope>
    <source>
        <strain evidence="1 2">2789STDY5608866</strain>
    </source>
</reference>
<evidence type="ECO:0000313" key="1">
    <source>
        <dbReference type="EMBL" id="CUO18501.1"/>
    </source>
</evidence>
<protein>
    <submittedName>
        <fullName evidence="1">Uncharacterized protein</fullName>
    </submittedName>
</protein>
<name>A0A174CYB9_9FIRM</name>
<organism evidence="1 2">
    <name type="scientific">Dorea longicatena</name>
    <dbReference type="NCBI Taxonomy" id="88431"/>
    <lineage>
        <taxon>Bacteria</taxon>
        <taxon>Bacillati</taxon>
        <taxon>Bacillota</taxon>
        <taxon>Clostridia</taxon>
        <taxon>Lachnospirales</taxon>
        <taxon>Lachnospiraceae</taxon>
        <taxon>Dorea</taxon>
    </lineage>
</organism>
<sequence>MKKYTIPVVKILEKNIRKERKYVYEISGNLLIKKKEILYFYIKSCYTATVEIQCDNAVTRYKIKNMIYK</sequence>
<accession>A0A174CYB9</accession>